<dbReference type="InterPro" id="IPR013767">
    <property type="entry name" value="PAS_fold"/>
</dbReference>
<feature type="domain" description="PAS" evidence="17">
    <location>
        <begin position="9"/>
        <end position="79"/>
    </location>
</feature>
<keyword evidence="15" id="KW-0843">Virulence</keyword>
<reference evidence="19" key="1">
    <citation type="submission" date="2020-05" db="EMBL/GenBank/DDBJ databases">
        <title>Nod-independent and nitrogen-fixing Bradyrhizobium aeschynomene sp. nov. isolated from nodules of Aeschynomene indica.</title>
        <authorList>
            <person name="Zhang Z."/>
        </authorList>
    </citation>
    <scope>NUCLEOTIDE SEQUENCE</scope>
    <source>
        <strain evidence="19">83012</strain>
    </source>
</reference>
<dbReference type="Pfam" id="PF08447">
    <property type="entry name" value="PAS_3"/>
    <property type="match status" value="1"/>
</dbReference>
<feature type="domain" description="PAC" evidence="18">
    <location>
        <begin position="82"/>
        <end position="134"/>
    </location>
</feature>
<evidence type="ECO:0000313" key="20">
    <source>
        <dbReference type="Proteomes" id="UP000886476"/>
    </source>
</evidence>
<evidence type="ECO:0000256" key="13">
    <source>
        <dbReference type="ARBA" id="ARBA00022840"/>
    </source>
</evidence>
<dbReference type="PROSITE" id="PS50112">
    <property type="entry name" value="PAS"/>
    <property type="match status" value="2"/>
</dbReference>
<keyword evidence="4" id="KW-0600">Photoreceptor protein</keyword>
<keyword evidence="7" id="KW-0285">Flavoprotein</keyword>
<keyword evidence="8" id="KW-0288">FMN</keyword>
<evidence type="ECO:0000256" key="6">
    <source>
        <dbReference type="ARBA" id="ARBA00022606"/>
    </source>
</evidence>
<proteinExistence type="predicted"/>
<dbReference type="RefSeq" id="WP_172113225.1">
    <property type="nucleotide sequence ID" value="NZ_JABFDN010000009.1"/>
</dbReference>
<keyword evidence="14" id="KW-0157">Chromophore</keyword>
<evidence type="ECO:0000259" key="17">
    <source>
        <dbReference type="PROSITE" id="PS50112"/>
    </source>
</evidence>
<keyword evidence="11" id="KW-0547">Nucleotide-binding</keyword>
<dbReference type="Pfam" id="PF07536">
    <property type="entry name" value="HWE_HK"/>
    <property type="match status" value="1"/>
</dbReference>
<dbReference type="InterPro" id="IPR036890">
    <property type="entry name" value="HATPase_C_sf"/>
</dbReference>
<evidence type="ECO:0000256" key="1">
    <source>
        <dbReference type="ARBA" id="ARBA00000085"/>
    </source>
</evidence>
<feature type="domain" description="PAS" evidence="17">
    <location>
        <begin position="135"/>
        <end position="205"/>
    </location>
</feature>
<dbReference type="InterPro" id="IPR000700">
    <property type="entry name" value="PAS-assoc_C"/>
</dbReference>
<evidence type="ECO:0000313" key="19">
    <source>
        <dbReference type="EMBL" id="NPU68151.1"/>
    </source>
</evidence>
<keyword evidence="12" id="KW-0418">Kinase</keyword>
<dbReference type="PROSITE" id="PS50113">
    <property type="entry name" value="PAC"/>
    <property type="match status" value="2"/>
</dbReference>
<evidence type="ECO:0000256" key="3">
    <source>
        <dbReference type="ARBA" id="ARBA00021740"/>
    </source>
</evidence>
<dbReference type="SMART" id="SM00911">
    <property type="entry name" value="HWE_HK"/>
    <property type="match status" value="1"/>
</dbReference>
<comment type="caution">
    <text evidence="19">The sequence shown here is derived from an EMBL/GenBank/DDBJ whole genome shotgun (WGS) entry which is preliminary data.</text>
</comment>
<dbReference type="SMART" id="SM00086">
    <property type="entry name" value="PAC"/>
    <property type="match status" value="2"/>
</dbReference>
<evidence type="ECO:0000256" key="2">
    <source>
        <dbReference type="ARBA" id="ARBA00012438"/>
    </source>
</evidence>
<keyword evidence="13" id="KW-0067">ATP-binding</keyword>
<evidence type="ECO:0000256" key="11">
    <source>
        <dbReference type="ARBA" id="ARBA00022741"/>
    </source>
</evidence>
<keyword evidence="5" id="KW-0597">Phosphoprotein</keyword>
<comment type="catalytic activity">
    <reaction evidence="1">
        <text>ATP + protein L-histidine = ADP + protein N-phospho-L-histidine.</text>
        <dbReference type="EC" id="2.7.13.3"/>
    </reaction>
</comment>
<evidence type="ECO:0000256" key="15">
    <source>
        <dbReference type="ARBA" id="ARBA00023026"/>
    </source>
</evidence>
<dbReference type="PANTHER" id="PTHR41523:SF8">
    <property type="entry name" value="ETHYLENE RESPONSE SENSOR PROTEIN"/>
    <property type="match status" value="1"/>
</dbReference>
<dbReference type="SMART" id="SM00091">
    <property type="entry name" value="PAS"/>
    <property type="match status" value="2"/>
</dbReference>
<dbReference type="Gene3D" id="3.30.565.10">
    <property type="entry name" value="Histidine kinase-like ATPase, C-terminal domain"/>
    <property type="match status" value="1"/>
</dbReference>
<protein>
    <recommendedName>
        <fullName evidence="3">Blue-light-activated histidine kinase</fullName>
        <ecNumber evidence="2">2.7.13.3</ecNumber>
    </recommendedName>
</protein>
<dbReference type="InterPro" id="IPR001610">
    <property type="entry name" value="PAC"/>
</dbReference>
<feature type="domain" description="PAC" evidence="18">
    <location>
        <begin position="208"/>
        <end position="260"/>
    </location>
</feature>
<evidence type="ECO:0000259" key="18">
    <source>
        <dbReference type="PROSITE" id="PS50113"/>
    </source>
</evidence>
<organism evidence="19 20">
    <name type="scientific">Bradyrhizobium aeschynomenes</name>
    <dbReference type="NCBI Taxonomy" id="2734909"/>
    <lineage>
        <taxon>Bacteria</taxon>
        <taxon>Pseudomonadati</taxon>
        <taxon>Pseudomonadota</taxon>
        <taxon>Alphaproteobacteria</taxon>
        <taxon>Hyphomicrobiales</taxon>
        <taxon>Nitrobacteraceae</taxon>
        <taxon>Bradyrhizobium</taxon>
    </lineage>
</organism>
<dbReference type="InterPro" id="IPR013655">
    <property type="entry name" value="PAS_fold_3"/>
</dbReference>
<evidence type="ECO:0000256" key="5">
    <source>
        <dbReference type="ARBA" id="ARBA00022553"/>
    </source>
</evidence>
<evidence type="ECO:0000256" key="9">
    <source>
        <dbReference type="ARBA" id="ARBA00022679"/>
    </source>
</evidence>
<evidence type="ECO:0000256" key="4">
    <source>
        <dbReference type="ARBA" id="ARBA00022543"/>
    </source>
</evidence>
<name>A0ABX2CIW2_9BRAD</name>
<evidence type="ECO:0000256" key="16">
    <source>
        <dbReference type="ARBA" id="ARBA00023170"/>
    </source>
</evidence>
<evidence type="ECO:0000256" key="7">
    <source>
        <dbReference type="ARBA" id="ARBA00022630"/>
    </source>
</evidence>
<dbReference type="InterPro" id="IPR000014">
    <property type="entry name" value="PAS"/>
</dbReference>
<dbReference type="InterPro" id="IPR011102">
    <property type="entry name" value="Sig_transdc_His_kinase_HWE"/>
</dbReference>
<evidence type="ECO:0000256" key="10">
    <source>
        <dbReference type="ARBA" id="ARBA00022737"/>
    </source>
</evidence>
<keyword evidence="6" id="KW-0716">Sensory transduction</keyword>
<dbReference type="Gene3D" id="3.30.450.20">
    <property type="entry name" value="PAS domain"/>
    <property type="match status" value="2"/>
</dbReference>
<evidence type="ECO:0000256" key="14">
    <source>
        <dbReference type="ARBA" id="ARBA00022991"/>
    </source>
</evidence>
<keyword evidence="9" id="KW-0808">Transferase</keyword>
<keyword evidence="20" id="KW-1185">Reference proteome</keyword>
<dbReference type="CDD" id="cd00130">
    <property type="entry name" value="PAS"/>
    <property type="match status" value="2"/>
</dbReference>
<accession>A0ABX2CIW2</accession>
<dbReference type="Proteomes" id="UP000886476">
    <property type="component" value="Unassembled WGS sequence"/>
</dbReference>
<dbReference type="EC" id="2.7.13.3" evidence="2"/>
<keyword evidence="16" id="KW-0675">Receptor</keyword>
<dbReference type="EMBL" id="JABFDN010000009">
    <property type="protein sequence ID" value="NPU68151.1"/>
    <property type="molecule type" value="Genomic_DNA"/>
</dbReference>
<evidence type="ECO:0000256" key="8">
    <source>
        <dbReference type="ARBA" id="ARBA00022643"/>
    </source>
</evidence>
<dbReference type="PANTHER" id="PTHR41523">
    <property type="entry name" value="TWO-COMPONENT SYSTEM SENSOR PROTEIN"/>
    <property type="match status" value="1"/>
</dbReference>
<dbReference type="InterPro" id="IPR035965">
    <property type="entry name" value="PAS-like_dom_sf"/>
</dbReference>
<evidence type="ECO:0000256" key="12">
    <source>
        <dbReference type="ARBA" id="ARBA00022777"/>
    </source>
</evidence>
<sequence length="462" mass="51269">MGRRNSGTSDAHLAAIVANSFDAIISKDLQGTIRSWNRAAEDIFGWSAREIVGRSIRTIIPADRLREEEHIIERVGAGEIVPRFETVRLNKQGLPIPVEICVSPIRDRAGAIVGASKIASDISRTIELRNRLADSERQFRMLANNIAQLAWIADRDGSIFWYNERWYDYTGTTIEQMKGWGWTSVHHPDHVERVKARIQESWDFGVEWEDTFPLRGKDGTYRWFLSRAKPVLDDTGQIWRWFGTNTDITAQLQSEEKIRLLMGEVNHRAKNMITVVQAIVMRTVDRHDSDALASRLAALGRNQDLLTQHNWNGARLGELISSQLAPVGDLVGSRIILTGDLDVLLSPAASETIGLAIHELGTNATKYGSLSGAAGQVSIACAVIHEANGKRLRIVWRESGGPAVAAPERTGFGSVMIDRNPRLALQAEVQLAFPPEGFVWRLHVPLEQVQAQGSDDSGARGL</sequence>
<keyword evidence="10" id="KW-0677">Repeat</keyword>
<dbReference type="NCBIfam" id="TIGR00229">
    <property type="entry name" value="sensory_box"/>
    <property type="match status" value="2"/>
</dbReference>
<dbReference type="SUPFAM" id="SSF55785">
    <property type="entry name" value="PYP-like sensor domain (PAS domain)"/>
    <property type="match status" value="2"/>
</dbReference>
<gene>
    <name evidence="19" type="ORF">HL667_24325</name>
</gene>
<dbReference type="Pfam" id="PF00989">
    <property type="entry name" value="PAS"/>
    <property type="match status" value="1"/>
</dbReference>